<dbReference type="EMBL" id="FNEW01000001">
    <property type="protein sequence ID" value="SDJ18501.1"/>
    <property type="molecule type" value="Genomic_DNA"/>
</dbReference>
<dbReference type="Gene3D" id="3.30.70.940">
    <property type="entry name" value="NusG, N-terminal domain"/>
    <property type="match status" value="1"/>
</dbReference>
<evidence type="ECO:0000313" key="3">
    <source>
        <dbReference type="EMBL" id="SDJ18501.1"/>
    </source>
</evidence>
<dbReference type="Proteomes" id="UP000198917">
    <property type="component" value="Unassembled WGS sequence"/>
</dbReference>
<evidence type="ECO:0000313" key="4">
    <source>
        <dbReference type="Proteomes" id="UP000198917"/>
    </source>
</evidence>
<dbReference type="Pfam" id="PF02357">
    <property type="entry name" value="NusG"/>
    <property type="match status" value="1"/>
</dbReference>
<keyword evidence="1" id="KW-0804">Transcription</keyword>
<dbReference type="GO" id="GO:0006354">
    <property type="term" value="P:DNA-templated transcription elongation"/>
    <property type="evidence" value="ECO:0007669"/>
    <property type="project" value="InterPro"/>
</dbReference>
<dbReference type="RefSeq" id="WP_092731552.1">
    <property type="nucleotide sequence ID" value="NZ_FNEW01000001.1"/>
</dbReference>
<dbReference type="InterPro" id="IPR006645">
    <property type="entry name" value="NGN-like_dom"/>
</dbReference>
<proteinExistence type="predicted"/>
<reference evidence="3 4" key="1">
    <citation type="submission" date="2016-10" db="EMBL/GenBank/DDBJ databases">
        <authorList>
            <person name="Varghese N."/>
            <person name="Submissions S."/>
        </authorList>
    </citation>
    <scope>NUCLEOTIDE SEQUENCE [LARGE SCALE GENOMIC DNA]</scope>
    <source>
        <strain evidence="3 4">PDC82</strain>
    </source>
</reference>
<sequence length="269" mass="30841">MTYSFPPSLYPLRNYLREKGISVDAFDTELEAAKAAQRVIGGIRAPATDSEARQALIELQGIVSAKWYAVRAMPGTQRMAAATPRPIERQHRIGESVIERNIRNEGFDVYMPAFWKDIKHQRTNKIMAKRFPLLVGYVFVNIRERDFERVRRTEGVMCFLRPSPDMPPASFKDEVIGALMLADMEAKRGYDTEREEREKLAKQHRRNALNRQLGLILPKGRRKKVSMRYAAEQAMNELSPATRERVLLILKELEEIETVDPLAKLAIAS</sequence>
<comment type="caution">
    <text evidence="3">The sequence shown here is derived from an EMBL/GenBank/DDBJ whole genome shotgun (WGS) entry which is preliminary data.</text>
</comment>
<name>A0A7Z7FNC1_9HYPH</name>
<dbReference type="InterPro" id="IPR036735">
    <property type="entry name" value="NGN_dom_sf"/>
</dbReference>
<protein>
    <submittedName>
        <fullName evidence="3">Transcription termination factor nusG</fullName>
    </submittedName>
</protein>
<dbReference type="SUPFAM" id="SSF82679">
    <property type="entry name" value="N-utilization substance G protein NusG, N-terminal domain"/>
    <property type="match status" value="1"/>
</dbReference>
<gene>
    <name evidence="3" type="ORF">SAMN05428983_0538</name>
</gene>
<accession>A0A7Z7FNC1</accession>
<organism evidence="3 4">
    <name type="scientific">Agrobacterium fabrum</name>
    <dbReference type="NCBI Taxonomy" id="1176649"/>
    <lineage>
        <taxon>Bacteria</taxon>
        <taxon>Pseudomonadati</taxon>
        <taxon>Pseudomonadota</taxon>
        <taxon>Alphaproteobacteria</taxon>
        <taxon>Hyphomicrobiales</taxon>
        <taxon>Rhizobiaceae</taxon>
        <taxon>Rhizobium/Agrobacterium group</taxon>
        <taxon>Agrobacterium</taxon>
        <taxon>Agrobacterium tumefaciens complex</taxon>
    </lineage>
</organism>
<dbReference type="AlphaFoldDB" id="A0A7Z7FNC1"/>
<evidence type="ECO:0000256" key="1">
    <source>
        <dbReference type="ARBA" id="ARBA00023163"/>
    </source>
</evidence>
<evidence type="ECO:0000259" key="2">
    <source>
        <dbReference type="Pfam" id="PF02357"/>
    </source>
</evidence>
<feature type="domain" description="NusG-like N-terminal" evidence="2">
    <location>
        <begin position="95"/>
        <end position="176"/>
    </location>
</feature>